<dbReference type="Proteomes" id="UP001145799">
    <property type="component" value="Unassembled WGS sequence"/>
</dbReference>
<evidence type="ECO:0000313" key="4">
    <source>
        <dbReference type="Proteomes" id="UP001183604"/>
    </source>
</evidence>
<organism evidence="1 3">
    <name type="scientific">Glycomyces lechevalierae</name>
    <dbReference type="NCBI Taxonomy" id="256034"/>
    <lineage>
        <taxon>Bacteria</taxon>
        <taxon>Bacillati</taxon>
        <taxon>Actinomycetota</taxon>
        <taxon>Actinomycetes</taxon>
        <taxon>Glycomycetales</taxon>
        <taxon>Glycomycetaceae</taxon>
        <taxon>Glycomyces</taxon>
    </lineage>
</organism>
<dbReference type="PANTHER" id="PTHR34613:SF1">
    <property type="entry name" value="SLL6017 PROTEIN"/>
    <property type="match status" value="1"/>
</dbReference>
<proteinExistence type="predicted"/>
<dbReference type="PANTHER" id="PTHR34613">
    <property type="entry name" value="SLL0800 PROTEIN"/>
    <property type="match status" value="1"/>
</dbReference>
<dbReference type="EMBL" id="JAVDYD010000001">
    <property type="protein sequence ID" value="MDR7339204.1"/>
    <property type="molecule type" value="Genomic_DNA"/>
</dbReference>
<comment type="caution">
    <text evidence="1">The sequence shown here is derived from an EMBL/GenBank/DDBJ whole genome shotgun (WGS) entry which is preliminary data.</text>
</comment>
<dbReference type="EMBL" id="JAPZVQ010000002">
    <property type="protein sequence ID" value="MDA1384363.1"/>
    <property type="molecule type" value="Genomic_DNA"/>
</dbReference>
<evidence type="ECO:0000313" key="3">
    <source>
        <dbReference type="Proteomes" id="UP001145799"/>
    </source>
</evidence>
<dbReference type="AlphaFoldDB" id="A0A9X3PIL6"/>
<keyword evidence="4" id="KW-1185">Reference proteome</keyword>
<reference evidence="2 4" key="2">
    <citation type="submission" date="2023-07" db="EMBL/GenBank/DDBJ databases">
        <title>Sequencing the genomes of 1000 actinobacteria strains.</title>
        <authorList>
            <person name="Klenk H.-P."/>
        </authorList>
    </citation>
    <scope>NUCLEOTIDE SEQUENCE [LARGE SCALE GENOMIC DNA]</scope>
    <source>
        <strain evidence="2 4">DSM 44724</strain>
    </source>
</reference>
<dbReference type="RefSeq" id="WP_270120806.1">
    <property type="nucleotide sequence ID" value="NZ_BAAAOM010000004.1"/>
</dbReference>
<accession>A0A9X3PIL6</accession>
<name>A0A9X3PIL6_9ACTN</name>
<dbReference type="Proteomes" id="UP001183604">
    <property type="component" value="Unassembled WGS sequence"/>
</dbReference>
<protein>
    <submittedName>
        <fullName evidence="1">Uncharacterized protein</fullName>
    </submittedName>
</protein>
<evidence type="ECO:0000313" key="2">
    <source>
        <dbReference type="EMBL" id="MDR7339204.1"/>
    </source>
</evidence>
<gene>
    <name evidence="2" type="ORF">J2S69_002923</name>
    <name evidence="1" type="ORF">O2L01_05155</name>
</gene>
<evidence type="ECO:0000313" key="1">
    <source>
        <dbReference type="EMBL" id="MDA1384363.1"/>
    </source>
</evidence>
<reference evidence="1" key="1">
    <citation type="submission" date="2022-12" db="EMBL/GenBank/DDBJ databases">
        <title>Gycomyces niveus sp.nov., a novel actinomycete isolated from soil in Shouguang.</title>
        <authorList>
            <person name="Yang X."/>
        </authorList>
    </citation>
    <scope>NUCLEOTIDE SEQUENCE</scope>
    <source>
        <strain evidence="1">DSM 44724</strain>
    </source>
</reference>
<sequence>MPKLPHEALHQVFRESPNLFADTIQRVCQVDFPEIVEAEVIDTDLTEIKPIVRHPDTVIKAETSDGPQILIVEAQTKEEPSKIRSWAYYLSYLENKYKIPATLLITTPSAATARWARGPLLLGPPGFPSMEVRPFVAGPDNVPFITDLEQALEDVDFTVLSTLTHRLNPDIDKALKPLAAAIDTLGPEASAIWADLTEVGLEGCAQDFWRKIMQTMQYKFGSQLAQHSVAEAEARIILKFLEMRGIPVSEGARQRIEDCTDLEMLEAWVLRAPSVQTVEELF</sequence>